<gene>
    <name evidence="1" type="ORF">L2E82_32721</name>
</gene>
<evidence type="ECO:0000313" key="2">
    <source>
        <dbReference type="Proteomes" id="UP001055811"/>
    </source>
</evidence>
<dbReference type="Proteomes" id="UP001055811">
    <property type="component" value="Linkage Group LG06"/>
</dbReference>
<reference evidence="2" key="1">
    <citation type="journal article" date="2022" name="Mol. Ecol. Resour.">
        <title>The genomes of chicory, endive, great burdock and yacon provide insights into Asteraceae palaeo-polyploidization history and plant inulin production.</title>
        <authorList>
            <person name="Fan W."/>
            <person name="Wang S."/>
            <person name="Wang H."/>
            <person name="Wang A."/>
            <person name="Jiang F."/>
            <person name="Liu H."/>
            <person name="Zhao H."/>
            <person name="Xu D."/>
            <person name="Zhang Y."/>
        </authorList>
    </citation>
    <scope>NUCLEOTIDE SEQUENCE [LARGE SCALE GENOMIC DNA]</scope>
    <source>
        <strain evidence="2">cv. Punajuju</strain>
    </source>
</reference>
<reference evidence="1 2" key="2">
    <citation type="journal article" date="2022" name="Mol. Ecol. Resour.">
        <title>The genomes of chicory, endive, great burdock and yacon provide insights into Asteraceae paleo-polyploidization history and plant inulin production.</title>
        <authorList>
            <person name="Fan W."/>
            <person name="Wang S."/>
            <person name="Wang H."/>
            <person name="Wang A."/>
            <person name="Jiang F."/>
            <person name="Liu H."/>
            <person name="Zhao H."/>
            <person name="Xu D."/>
            <person name="Zhang Y."/>
        </authorList>
    </citation>
    <scope>NUCLEOTIDE SEQUENCE [LARGE SCALE GENOMIC DNA]</scope>
    <source>
        <strain evidence="2">cv. Punajuju</strain>
        <tissue evidence="1">Leaves</tissue>
    </source>
</reference>
<evidence type="ECO:0000313" key="1">
    <source>
        <dbReference type="EMBL" id="KAI3721703.1"/>
    </source>
</evidence>
<protein>
    <submittedName>
        <fullName evidence="1">Uncharacterized protein</fullName>
    </submittedName>
</protein>
<dbReference type="EMBL" id="CM042014">
    <property type="protein sequence ID" value="KAI3721703.1"/>
    <property type="molecule type" value="Genomic_DNA"/>
</dbReference>
<accession>A0ACB9BI81</accession>
<organism evidence="1 2">
    <name type="scientific">Cichorium intybus</name>
    <name type="common">Chicory</name>
    <dbReference type="NCBI Taxonomy" id="13427"/>
    <lineage>
        <taxon>Eukaryota</taxon>
        <taxon>Viridiplantae</taxon>
        <taxon>Streptophyta</taxon>
        <taxon>Embryophyta</taxon>
        <taxon>Tracheophyta</taxon>
        <taxon>Spermatophyta</taxon>
        <taxon>Magnoliopsida</taxon>
        <taxon>eudicotyledons</taxon>
        <taxon>Gunneridae</taxon>
        <taxon>Pentapetalae</taxon>
        <taxon>asterids</taxon>
        <taxon>campanulids</taxon>
        <taxon>Asterales</taxon>
        <taxon>Asteraceae</taxon>
        <taxon>Cichorioideae</taxon>
        <taxon>Cichorieae</taxon>
        <taxon>Cichoriinae</taxon>
        <taxon>Cichorium</taxon>
    </lineage>
</organism>
<sequence length="145" mass="16208">MFTVLEVNEPSYKNCTDQGFIFNITIGNGSDVFELTQPKRYYFSASGGYCYNDSSSTSPASCSDFDSPPSPKTALFYGYRYPAFPGTIYLLTLKPYARRSQLWYWSGGRFGYLVGATIPSKQPPSSSPQLNQPSSTARHFKVKNQ</sequence>
<keyword evidence="2" id="KW-1185">Reference proteome</keyword>
<name>A0ACB9BI81_CICIN</name>
<proteinExistence type="predicted"/>
<comment type="caution">
    <text evidence="1">The sequence shown here is derived from an EMBL/GenBank/DDBJ whole genome shotgun (WGS) entry which is preliminary data.</text>
</comment>